<dbReference type="InterPro" id="IPR002104">
    <property type="entry name" value="Integrase_catalytic"/>
</dbReference>
<dbReference type="CDD" id="cd01189">
    <property type="entry name" value="INT_ICEBs1_C_like"/>
    <property type="match status" value="1"/>
</dbReference>
<keyword evidence="7" id="KW-1185">Reference proteome</keyword>
<dbReference type="InterPro" id="IPR013762">
    <property type="entry name" value="Integrase-like_cat_sf"/>
</dbReference>
<dbReference type="RefSeq" id="WP_268598893.1">
    <property type="nucleotide sequence ID" value="NZ_JAMDNP010000021.1"/>
</dbReference>
<feature type="domain" description="Tyr recombinase" evidence="5">
    <location>
        <begin position="170"/>
        <end position="374"/>
    </location>
</feature>
<dbReference type="PROSITE" id="PS51898">
    <property type="entry name" value="TYR_RECOMBINASE"/>
    <property type="match status" value="1"/>
</dbReference>
<reference evidence="6 7" key="1">
    <citation type="submission" date="2022-05" db="EMBL/GenBank/DDBJ databases">
        <title>Genome Sequencing of Bee-Associated Microbes.</title>
        <authorList>
            <person name="Dunlap C."/>
        </authorList>
    </citation>
    <scope>NUCLEOTIDE SEQUENCE [LARGE SCALE GENOMIC DNA]</scope>
    <source>
        <strain evidence="6 7">NRRL B-04010</strain>
    </source>
</reference>
<dbReference type="EMBL" id="JAMDNP010000021">
    <property type="protein sequence ID" value="MCY9761194.1"/>
    <property type="molecule type" value="Genomic_DNA"/>
</dbReference>
<accession>A0ABT4GWX8</accession>
<evidence type="ECO:0000313" key="6">
    <source>
        <dbReference type="EMBL" id="MCY9761194.1"/>
    </source>
</evidence>
<dbReference type="Gene3D" id="1.10.443.10">
    <property type="entry name" value="Intergrase catalytic core"/>
    <property type="match status" value="1"/>
</dbReference>
<dbReference type="PANTHER" id="PTHR30349">
    <property type="entry name" value="PHAGE INTEGRASE-RELATED"/>
    <property type="match status" value="1"/>
</dbReference>
<name>A0ABT4GWX8_PAEAL</name>
<dbReference type="Pfam" id="PF00589">
    <property type="entry name" value="Phage_integrase"/>
    <property type="match status" value="1"/>
</dbReference>
<evidence type="ECO:0000256" key="3">
    <source>
        <dbReference type="ARBA" id="ARBA00023125"/>
    </source>
</evidence>
<dbReference type="InterPro" id="IPR010998">
    <property type="entry name" value="Integrase_recombinase_N"/>
</dbReference>
<dbReference type="SUPFAM" id="SSF56349">
    <property type="entry name" value="DNA breaking-rejoining enzymes"/>
    <property type="match status" value="1"/>
</dbReference>
<keyword evidence="4" id="KW-0233">DNA recombination</keyword>
<dbReference type="InterPro" id="IPR011010">
    <property type="entry name" value="DNA_brk_join_enz"/>
</dbReference>
<dbReference type="Gene3D" id="1.10.150.130">
    <property type="match status" value="1"/>
</dbReference>
<evidence type="ECO:0000256" key="4">
    <source>
        <dbReference type="ARBA" id="ARBA00023172"/>
    </source>
</evidence>
<gene>
    <name evidence="6" type="ORF">M5X12_11475</name>
</gene>
<organism evidence="6 7">
    <name type="scientific">Paenibacillus alvei</name>
    <name type="common">Bacillus alvei</name>
    <dbReference type="NCBI Taxonomy" id="44250"/>
    <lineage>
        <taxon>Bacteria</taxon>
        <taxon>Bacillati</taxon>
        <taxon>Bacillota</taxon>
        <taxon>Bacilli</taxon>
        <taxon>Bacillales</taxon>
        <taxon>Paenibacillaceae</taxon>
        <taxon>Paenibacillus</taxon>
    </lineage>
</organism>
<dbReference type="InterPro" id="IPR004107">
    <property type="entry name" value="Integrase_SAM-like_N"/>
</dbReference>
<keyword evidence="2" id="KW-0229">DNA integration</keyword>
<dbReference type="PANTHER" id="PTHR30349:SF64">
    <property type="entry name" value="PROPHAGE INTEGRASE INTD-RELATED"/>
    <property type="match status" value="1"/>
</dbReference>
<evidence type="ECO:0000256" key="1">
    <source>
        <dbReference type="ARBA" id="ARBA00008857"/>
    </source>
</evidence>
<comment type="caution">
    <text evidence="6">The sequence shown here is derived from an EMBL/GenBank/DDBJ whole genome shotgun (WGS) entry which is preliminary data.</text>
</comment>
<evidence type="ECO:0000256" key="2">
    <source>
        <dbReference type="ARBA" id="ARBA00022908"/>
    </source>
</evidence>
<comment type="similarity">
    <text evidence="1">Belongs to the 'phage' integrase family.</text>
</comment>
<proteinExistence type="inferred from homology"/>
<dbReference type="Proteomes" id="UP001527181">
    <property type="component" value="Unassembled WGS sequence"/>
</dbReference>
<dbReference type="Pfam" id="PF14657">
    <property type="entry name" value="Arm-DNA-bind_4"/>
    <property type="match status" value="1"/>
</dbReference>
<dbReference type="InterPro" id="IPR050090">
    <property type="entry name" value="Tyrosine_recombinase_XerCD"/>
</dbReference>
<evidence type="ECO:0000313" key="7">
    <source>
        <dbReference type="Proteomes" id="UP001527181"/>
    </source>
</evidence>
<dbReference type="Pfam" id="PF14659">
    <property type="entry name" value="Phage_int_SAM_3"/>
    <property type="match status" value="1"/>
</dbReference>
<sequence>MRGHIASKWGKYYIVVDITDESGKRKKKWFSGPDKSGYLRKRDAEKALPDILSSLNKGTYVETKKDLTFGTIMKEWLEDKKTEVKHGTWKSYAWLVNNHIIPKLGKTQMAKLKPEHLHKFYHVTLLKEAKLSVGSIKKVHVIIMDALNRAVQWGKIPQNVATTVKLPQGKKVKFQVWNEYQLRTFLDAAANDQYFIAFELAASTGMRKSEILGLLREDVDLNTKIISVRQAYTISENGYDFDDTKSDSSERSISLFPNTVELLKQHFEKQNEQKNELKKIYTDYGLVVQTAKGTPVNQRNLMRNYYRIIKEIQNEHPDFPKIRFHDLRHTHATLLLKAGIHPKIVQERLGHSSINVTLDTYSHVLPNMQEAVLRSIGDSITGTKIEAENPLYLDKG</sequence>
<protein>
    <submittedName>
        <fullName evidence="6">Site-specific integrase</fullName>
    </submittedName>
</protein>
<evidence type="ECO:0000259" key="5">
    <source>
        <dbReference type="PROSITE" id="PS51898"/>
    </source>
</evidence>
<dbReference type="InterPro" id="IPR028259">
    <property type="entry name" value="AP2-like_int_N"/>
</dbReference>
<keyword evidence="3" id="KW-0238">DNA-binding</keyword>